<gene>
    <name evidence="9" type="ORF">Thi970DRAFT_03391</name>
</gene>
<evidence type="ECO:0000313" key="9">
    <source>
        <dbReference type="EMBL" id="EIC19792.1"/>
    </source>
</evidence>
<evidence type="ECO:0000259" key="6">
    <source>
        <dbReference type="Pfam" id="PF00534"/>
    </source>
</evidence>
<dbReference type="PANTHER" id="PTHR44835:SF1">
    <property type="entry name" value="PROTEIN O-GLCNAC TRANSFERASE"/>
    <property type="match status" value="1"/>
</dbReference>
<dbReference type="RefSeq" id="WP_009150195.1">
    <property type="nucleotide sequence ID" value="NZ_JH603170.1"/>
</dbReference>
<evidence type="ECO:0000259" key="7">
    <source>
        <dbReference type="Pfam" id="PF12000"/>
    </source>
</evidence>
<dbReference type="InterPro" id="IPR051939">
    <property type="entry name" value="Glycosyltr_41/O-GlcNAc_trsf"/>
</dbReference>
<evidence type="ECO:0000313" key="10">
    <source>
        <dbReference type="Proteomes" id="UP000002964"/>
    </source>
</evidence>
<dbReference type="InterPro" id="IPR022623">
    <property type="entry name" value="Glyco_trans_4"/>
</dbReference>
<dbReference type="SUPFAM" id="SSF53756">
    <property type="entry name" value="UDP-Glycosyltransferase/glycogen phosphorylase"/>
    <property type="match status" value="1"/>
</dbReference>
<dbReference type="EMBL" id="JH603170">
    <property type="protein sequence ID" value="EIC19792.1"/>
    <property type="molecule type" value="Genomic_DNA"/>
</dbReference>
<dbReference type="SUPFAM" id="SSF48452">
    <property type="entry name" value="TPR-like"/>
    <property type="match status" value="1"/>
</dbReference>
<evidence type="ECO:0000259" key="8">
    <source>
        <dbReference type="Pfam" id="PF13844"/>
    </source>
</evidence>
<evidence type="ECO:0000256" key="4">
    <source>
        <dbReference type="ARBA" id="ARBA00022737"/>
    </source>
</evidence>
<proteinExistence type="predicted"/>
<keyword evidence="5" id="KW-0802">TPR repeat</keyword>
<evidence type="ECO:0000256" key="2">
    <source>
        <dbReference type="ARBA" id="ARBA00022676"/>
    </source>
</evidence>
<keyword evidence="4" id="KW-0677">Repeat</keyword>
<feature type="non-terminal residue" evidence="9">
    <location>
        <position position="772"/>
    </location>
</feature>
<accession>H8Z707</accession>
<dbReference type="InterPro" id="IPR029489">
    <property type="entry name" value="OGT/SEC/SPY_C"/>
</dbReference>
<dbReference type="Pfam" id="PF00534">
    <property type="entry name" value="Glycos_transf_1"/>
    <property type="match status" value="1"/>
</dbReference>
<dbReference type="STRING" id="631362.Thi970DRAFT_03391"/>
<organism evidence="9 10">
    <name type="scientific">Thiorhodovibrio frisius</name>
    <dbReference type="NCBI Taxonomy" id="631362"/>
    <lineage>
        <taxon>Bacteria</taxon>
        <taxon>Pseudomonadati</taxon>
        <taxon>Pseudomonadota</taxon>
        <taxon>Gammaproteobacteria</taxon>
        <taxon>Chromatiales</taxon>
        <taxon>Chromatiaceae</taxon>
        <taxon>Thiorhodovibrio</taxon>
    </lineage>
</organism>
<dbReference type="Proteomes" id="UP000002964">
    <property type="component" value="Unassembled WGS sequence"/>
</dbReference>
<reference evidence="10" key="1">
    <citation type="submission" date="2011-06" db="EMBL/GenBank/DDBJ databases">
        <authorList>
            <consortium name="US DOE Joint Genome Institute (JGI-PGF)"/>
            <person name="Lucas S."/>
            <person name="Han J."/>
            <person name="Lapidus A."/>
            <person name="Cheng J.-F."/>
            <person name="Goodwin L."/>
            <person name="Pitluck S."/>
            <person name="Peters L."/>
            <person name="Land M.L."/>
            <person name="Hauser L."/>
            <person name="Vogl K."/>
            <person name="Liu Z."/>
            <person name="Overmann J."/>
            <person name="Frigaard N.-U."/>
            <person name="Bryant D.A."/>
            <person name="Woyke T.J."/>
        </authorList>
    </citation>
    <scope>NUCLEOTIDE SEQUENCE [LARGE SCALE GENOMIC DNA]</scope>
    <source>
        <strain evidence="10">970</strain>
    </source>
</reference>
<feature type="domain" description="O-GlcNAc transferase C-terminal" evidence="8">
    <location>
        <begin position="493"/>
        <end position="639"/>
    </location>
</feature>
<dbReference type="AlphaFoldDB" id="H8Z707"/>
<dbReference type="Pfam" id="PF13844">
    <property type="entry name" value="Glyco_transf_41"/>
    <property type="match status" value="1"/>
</dbReference>
<dbReference type="GO" id="GO:0016757">
    <property type="term" value="F:glycosyltransferase activity"/>
    <property type="evidence" value="ECO:0007669"/>
    <property type="project" value="UniProtKB-KW"/>
</dbReference>
<keyword evidence="2" id="KW-0328">Glycosyltransferase</keyword>
<evidence type="ECO:0000256" key="3">
    <source>
        <dbReference type="ARBA" id="ARBA00022679"/>
    </source>
</evidence>
<dbReference type="Pfam" id="PF12000">
    <property type="entry name" value="Glyco_trans_4_3"/>
    <property type="match status" value="1"/>
</dbReference>
<feature type="domain" description="Glycosyl transferase family 4" evidence="7">
    <location>
        <begin position="25"/>
        <end position="193"/>
    </location>
</feature>
<evidence type="ECO:0000256" key="5">
    <source>
        <dbReference type="ARBA" id="ARBA00022803"/>
    </source>
</evidence>
<dbReference type="InterPro" id="IPR001296">
    <property type="entry name" value="Glyco_trans_1"/>
</dbReference>
<dbReference type="Gene3D" id="1.25.40.10">
    <property type="entry name" value="Tetratricopeptide repeat domain"/>
    <property type="match status" value="1"/>
</dbReference>
<dbReference type="Gene3D" id="3.40.50.2000">
    <property type="entry name" value="Glycogen Phosphorylase B"/>
    <property type="match status" value="2"/>
</dbReference>
<keyword evidence="3 9" id="KW-0808">Transferase</keyword>
<keyword evidence="10" id="KW-1185">Reference proteome</keyword>
<sequence length="772" mass="85630">MKILFIHQNFPGQFKHLASALVQRGHQVTAMPLRAIPPQTWQGVQLRPYQVKRGTTAGVHPWVSDFETKTIRAEACFRAALALKAEGYAPEVIIAHHGWGESLFLKDVWPGARLGLYCEFFYHPQGADVGFDPEFPPKDPGDVCRLRLKNLNNLAHFEIAEAGLSPTHYQASTFPERFRHHIQVTHDGIDTDALAPDPGVELTLTTATGAQLRLSRTDEVVTFVNRNLEPYRGYHRFMRALPELLKRRPQARVLIVGGEDVSYGARPDPAVHGQKTWKHIFIDEVRPHIPASDWARVHFLGKLDYAPFLAVLRLSRVHVYLTYPFVLSWSLLEAMSLGCAIVASDTAPVREAIAHNETGQLVDFFDTAGLVEAIDQLLDDPGELLNQFGFLSEAEASCRQALSLAPKDLRPWVTLANVERERGNHAAAHNHYARLQSQLPDHPVIRRNLLVGQEYDPAISDTERLTAARAWGDWAIARAGGPRPRPALKPLRERPLRLGYVSADLCQHTVGLLLKPVLAAHDPERVTVFAYSAGTLKDWVSQAITASCCATGGEFRDVASLDDPALAQRIQADQIDLLIDLSGHTAGSRLSVFAHRPAPVQVSWLGYFATTGLTEMDAVLLDAWHAPPGTEDQFIEPILPLPAGRFCYQPVPWAPKDLSPPPVAHSARITFGSFNNTAKLNDGVYDLWAQILAAVPDSRLLLKWRTFNDAALRQRVTQAFVARGIAAERIELRGPSFHADLLKEYTELDIALDPFPFTGGLTSCEALWMGVP</sequence>
<comment type="pathway">
    <text evidence="1">Protein modification; protein glycosylation.</text>
</comment>
<dbReference type="eggNOG" id="COG0438">
    <property type="taxonomic scope" value="Bacteria"/>
</dbReference>
<dbReference type="PANTHER" id="PTHR44835">
    <property type="entry name" value="UDP-N-ACETYLGLUCOSAMINE--PEPTIDE N-ACETYLGLUCOSAMINYLTRANSFERASE SPINDLY-RELATED"/>
    <property type="match status" value="1"/>
</dbReference>
<dbReference type="Gene3D" id="3.40.50.11380">
    <property type="match status" value="1"/>
</dbReference>
<dbReference type="InterPro" id="IPR011990">
    <property type="entry name" value="TPR-like_helical_dom_sf"/>
</dbReference>
<name>H8Z707_9GAMM</name>
<reference evidence="9 10" key="2">
    <citation type="submission" date="2011-11" db="EMBL/GenBank/DDBJ databases">
        <authorList>
            <consortium name="US DOE Joint Genome Institute"/>
            <person name="Lucas S."/>
            <person name="Han J."/>
            <person name="Lapidus A."/>
            <person name="Cheng J.-F."/>
            <person name="Goodwin L."/>
            <person name="Pitluck S."/>
            <person name="Peters L."/>
            <person name="Ovchinnikova G."/>
            <person name="Zhang X."/>
            <person name="Detter J.C."/>
            <person name="Han C."/>
            <person name="Tapia R."/>
            <person name="Land M."/>
            <person name="Hauser L."/>
            <person name="Kyrpides N."/>
            <person name="Ivanova N."/>
            <person name="Pagani I."/>
            <person name="Vogl K."/>
            <person name="Liu Z."/>
            <person name="Overmann J."/>
            <person name="Frigaard N.-U."/>
            <person name="Bryant D."/>
            <person name="Woyke T."/>
        </authorList>
    </citation>
    <scope>NUCLEOTIDE SEQUENCE [LARGE SCALE GENOMIC DNA]</scope>
    <source>
        <strain evidence="9 10">970</strain>
    </source>
</reference>
<dbReference type="eggNOG" id="COG3914">
    <property type="taxonomic scope" value="Bacteria"/>
</dbReference>
<dbReference type="HOGENOM" id="CLU_362735_0_0_6"/>
<feature type="domain" description="Glycosyl transferase family 1" evidence="6">
    <location>
        <begin position="214"/>
        <end position="388"/>
    </location>
</feature>
<evidence type="ECO:0000256" key="1">
    <source>
        <dbReference type="ARBA" id="ARBA00004922"/>
    </source>
</evidence>
<protein>
    <submittedName>
        <fullName evidence="9">Glycosyl transferase group 1</fullName>
    </submittedName>
</protein>